<comment type="catalytic activity">
    <reaction evidence="3">
        <text>3',5'-cyclic UMP + H2O = UMP + H(+)</text>
        <dbReference type="Rhea" id="RHEA:70575"/>
        <dbReference type="ChEBI" id="CHEBI:15377"/>
        <dbReference type="ChEBI" id="CHEBI:15378"/>
        <dbReference type="ChEBI" id="CHEBI:57865"/>
        <dbReference type="ChEBI" id="CHEBI:184387"/>
    </reaction>
    <physiologicalReaction direction="left-to-right" evidence="3">
        <dbReference type="Rhea" id="RHEA:70576"/>
    </physiologicalReaction>
</comment>
<proteinExistence type="predicted"/>
<reference evidence="5 6" key="1">
    <citation type="submission" date="2018-01" db="EMBL/GenBank/DDBJ databases">
        <title>Genome sequence of the PGP bacterium Paenibacillus illinoisensis E3.</title>
        <authorList>
            <person name="Rolli E."/>
            <person name="Marasco R."/>
            <person name="Bessem C."/>
            <person name="Michoud G."/>
            <person name="Gaiarsa S."/>
            <person name="Borin S."/>
            <person name="Daffonchio D."/>
        </authorList>
    </citation>
    <scope>NUCLEOTIDE SEQUENCE [LARGE SCALE GENOMIC DNA]</scope>
    <source>
        <strain evidence="5 6">E3</strain>
    </source>
</reference>
<protein>
    <submittedName>
        <fullName evidence="5">Beta-lactamase domain-containing protein</fullName>
        <ecNumber evidence="5">3.1.4.55</ecNumber>
    </submittedName>
</protein>
<accession>A0A2W0C5M3</accession>
<dbReference type="SMART" id="SM00849">
    <property type="entry name" value="Lactamase_B"/>
    <property type="match status" value="1"/>
</dbReference>
<sequence length="289" mass="32573">MQKQGARIYNLGKQNFLESTASDREGITVMNQLTFLGTGDAMGVPRVYCDCAVCTEARLTGINQRKRSSVLIHSDGASEPFMIDCGPDWRSQMEDQGLRMVHTLLVTHAHFDHIGGLPEWADACRWLGVKGSLYAPREVITTIQSQFPWLSAHMNFLETDDDIQLGGWNVHSWKVCHGKNGYSYAYRLEREGYSWAYCSDAIDLKEAEKKPLHGLDLLVLGTSFVHELAEFSTRSVYDMREAQELLRELKPGCTYFTHMSHDVDVQQNYDLDPGITLAATGMKVQLDSV</sequence>
<dbReference type="SUPFAM" id="SSF56281">
    <property type="entry name" value="Metallo-hydrolase/oxidoreductase"/>
    <property type="match status" value="1"/>
</dbReference>
<evidence type="ECO:0000256" key="2">
    <source>
        <dbReference type="ARBA" id="ARBA00034301"/>
    </source>
</evidence>
<dbReference type="Pfam" id="PF12706">
    <property type="entry name" value="Lactamase_B_2"/>
    <property type="match status" value="1"/>
</dbReference>
<dbReference type="AlphaFoldDB" id="A0A2W0C5M3"/>
<comment type="caution">
    <text evidence="5">The sequence shown here is derived from an EMBL/GenBank/DDBJ whole genome shotgun (WGS) entry which is preliminary data.</text>
</comment>
<dbReference type="CDD" id="cd16279">
    <property type="entry name" value="metallo-hydrolase-like_MBL-fold"/>
    <property type="match status" value="1"/>
</dbReference>
<dbReference type="EC" id="3.1.4.55" evidence="5"/>
<keyword evidence="5" id="KW-0378">Hydrolase</keyword>
<organism evidence="5 6">
    <name type="scientific">Paenibacillus illinoisensis</name>
    <dbReference type="NCBI Taxonomy" id="59845"/>
    <lineage>
        <taxon>Bacteria</taxon>
        <taxon>Bacillati</taxon>
        <taxon>Bacillota</taxon>
        <taxon>Bacilli</taxon>
        <taxon>Bacillales</taxon>
        <taxon>Paenibacillaceae</taxon>
        <taxon>Paenibacillus</taxon>
    </lineage>
</organism>
<comment type="function">
    <text evidence="2">Counteracts the endogenous Pycsar antiviral defense system. Phosphodiesterase that enables metal-dependent hydrolysis of host cyclic nucleotide Pycsar defense signals such as cCMP and cUMP.</text>
</comment>
<dbReference type="EMBL" id="PRLG01000021">
    <property type="protein sequence ID" value="PYY27600.1"/>
    <property type="molecule type" value="Genomic_DNA"/>
</dbReference>
<dbReference type="Proteomes" id="UP000247459">
    <property type="component" value="Unassembled WGS sequence"/>
</dbReference>
<evidence type="ECO:0000256" key="3">
    <source>
        <dbReference type="ARBA" id="ARBA00048505"/>
    </source>
</evidence>
<gene>
    <name evidence="5" type="primary">phnP</name>
    <name evidence="5" type="ORF">PIL02S_04213</name>
</gene>
<name>A0A2W0C5M3_9BACL</name>
<dbReference type="InterPro" id="IPR036866">
    <property type="entry name" value="RibonucZ/Hydroxyglut_hydro"/>
</dbReference>
<evidence type="ECO:0000313" key="6">
    <source>
        <dbReference type="Proteomes" id="UP000247459"/>
    </source>
</evidence>
<dbReference type="PANTHER" id="PTHR42663">
    <property type="entry name" value="HYDROLASE C777.06C-RELATED-RELATED"/>
    <property type="match status" value="1"/>
</dbReference>
<dbReference type="InterPro" id="IPR001279">
    <property type="entry name" value="Metallo-B-lactamas"/>
</dbReference>
<dbReference type="PANTHER" id="PTHR42663:SF6">
    <property type="entry name" value="HYDROLASE C777.06C-RELATED"/>
    <property type="match status" value="1"/>
</dbReference>
<dbReference type="GO" id="GO:0103043">
    <property type="term" value="F:phosphoribosyl 1,2-cyclic phosphate phosphodiesterase activity"/>
    <property type="evidence" value="ECO:0007669"/>
    <property type="project" value="UniProtKB-EC"/>
</dbReference>
<feature type="domain" description="Metallo-beta-lactamase" evidence="4">
    <location>
        <begin position="66"/>
        <end position="258"/>
    </location>
</feature>
<evidence type="ECO:0000313" key="5">
    <source>
        <dbReference type="EMBL" id="PYY27600.1"/>
    </source>
</evidence>
<evidence type="ECO:0000256" key="1">
    <source>
        <dbReference type="ARBA" id="ARBA00034221"/>
    </source>
</evidence>
<dbReference type="Gene3D" id="3.60.15.10">
    <property type="entry name" value="Ribonuclease Z/Hydroxyacylglutathione hydrolase-like"/>
    <property type="match status" value="1"/>
</dbReference>
<evidence type="ECO:0000259" key="4">
    <source>
        <dbReference type="SMART" id="SM00849"/>
    </source>
</evidence>
<comment type="catalytic activity">
    <reaction evidence="1">
        <text>3',5'-cyclic CMP + H2O = CMP + H(+)</text>
        <dbReference type="Rhea" id="RHEA:72675"/>
        <dbReference type="ChEBI" id="CHEBI:15377"/>
        <dbReference type="ChEBI" id="CHEBI:15378"/>
        <dbReference type="ChEBI" id="CHEBI:58003"/>
        <dbReference type="ChEBI" id="CHEBI:60377"/>
    </reaction>
    <physiologicalReaction direction="left-to-right" evidence="1">
        <dbReference type="Rhea" id="RHEA:72676"/>
    </physiologicalReaction>
</comment>